<reference evidence="3" key="1">
    <citation type="submission" date="2016-11" db="EMBL/GenBank/DDBJ databases">
        <authorList>
            <person name="Varghese N."/>
            <person name="Submissions S."/>
        </authorList>
    </citation>
    <scope>NUCLEOTIDE SEQUENCE [LARGE SCALE GENOMIC DNA]</scope>
    <source>
        <strain evidence="3">DSM 22363</strain>
    </source>
</reference>
<evidence type="ECO:0000313" key="3">
    <source>
        <dbReference type="Proteomes" id="UP000185192"/>
    </source>
</evidence>
<dbReference type="GO" id="GO:0016747">
    <property type="term" value="F:acyltransferase activity, transferring groups other than amino-acyl groups"/>
    <property type="evidence" value="ECO:0007669"/>
    <property type="project" value="InterPro"/>
</dbReference>
<sequence>MKAADIAASQGIRNVDQGQARLLADITADAFRDDPFNNWLFASYKGMHRTFEVLARHVYGRDGCCQILEEDGEDQAAAMWMLPGGNLDTPLRALPALYGGLFFNGGLGALKRGKAAGEAMEAHHPSEPHAYLFTVGVKGTGRGRGLGRKLLAPVLDAADRTGTMIYLENSNPANRGFYNSLGFERIELFHPLPESPPLEAMQRKAGAAVSGQTG</sequence>
<gene>
    <name evidence="2" type="ORF">SAMN02745824_1977</name>
</gene>
<dbReference type="InterPro" id="IPR016181">
    <property type="entry name" value="Acyl_CoA_acyltransferase"/>
</dbReference>
<keyword evidence="2" id="KW-0808">Transferase</keyword>
<dbReference type="Gene3D" id="3.40.630.30">
    <property type="match status" value="1"/>
</dbReference>
<protein>
    <submittedName>
        <fullName evidence="2">Acetyltransferase (GNAT) family protein</fullName>
    </submittedName>
</protein>
<evidence type="ECO:0000259" key="1">
    <source>
        <dbReference type="PROSITE" id="PS51186"/>
    </source>
</evidence>
<dbReference type="Pfam" id="PF00583">
    <property type="entry name" value="Acetyltransf_1"/>
    <property type="match status" value="1"/>
</dbReference>
<proteinExistence type="predicted"/>
<dbReference type="OrthoDB" id="7057833at2"/>
<dbReference type="RefSeq" id="WP_074205082.1">
    <property type="nucleotide sequence ID" value="NZ_FSQW01000002.1"/>
</dbReference>
<dbReference type="STRING" id="1123272.SAMN02745824_1977"/>
<dbReference type="PANTHER" id="PTHR42791">
    <property type="entry name" value="GNAT FAMILY ACETYLTRANSFERASE"/>
    <property type="match status" value="1"/>
</dbReference>
<evidence type="ECO:0000313" key="2">
    <source>
        <dbReference type="EMBL" id="SIN83647.1"/>
    </source>
</evidence>
<dbReference type="InterPro" id="IPR052523">
    <property type="entry name" value="Trichothecene_AcTrans"/>
</dbReference>
<keyword evidence="3" id="KW-1185">Reference proteome</keyword>
<dbReference type="EMBL" id="FSQW01000002">
    <property type="protein sequence ID" value="SIN83647.1"/>
    <property type="molecule type" value="Genomic_DNA"/>
</dbReference>
<dbReference type="AlphaFoldDB" id="A0A1N6EL18"/>
<dbReference type="Proteomes" id="UP000185192">
    <property type="component" value="Unassembled WGS sequence"/>
</dbReference>
<organism evidence="2 3">
    <name type="scientific">Parasphingorhabdus marina DSM 22363</name>
    <dbReference type="NCBI Taxonomy" id="1123272"/>
    <lineage>
        <taxon>Bacteria</taxon>
        <taxon>Pseudomonadati</taxon>
        <taxon>Pseudomonadota</taxon>
        <taxon>Alphaproteobacteria</taxon>
        <taxon>Sphingomonadales</taxon>
        <taxon>Sphingomonadaceae</taxon>
        <taxon>Parasphingorhabdus</taxon>
    </lineage>
</organism>
<dbReference type="PANTHER" id="PTHR42791:SF1">
    <property type="entry name" value="N-ACETYLTRANSFERASE DOMAIN-CONTAINING PROTEIN"/>
    <property type="match status" value="1"/>
</dbReference>
<dbReference type="PROSITE" id="PS51186">
    <property type="entry name" value="GNAT"/>
    <property type="match status" value="1"/>
</dbReference>
<dbReference type="InterPro" id="IPR000182">
    <property type="entry name" value="GNAT_dom"/>
</dbReference>
<dbReference type="SUPFAM" id="SSF55729">
    <property type="entry name" value="Acyl-CoA N-acyltransferases (Nat)"/>
    <property type="match status" value="1"/>
</dbReference>
<accession>A0A1N6EL18</accession>
<feature type="domain" description="N-acetyltransferase" evidence="1">
    <location>
        <begin position="66"/>
        <end position="199"/>
    </location>
</feature>
<name>A0A1N6EL18_9SPHN</name>